<dbReference type="Pfam" id="PF13419">
    <property type="entry name" value="HAD_2"/>
    <property type="match status" value="1"/>
</dbReference>
<dbReference type="EC" id="3.1.3.-" evidence="1"/>
<dbReference type="SUPFAM" id="SSF56784">
    <property type="entry name" value="HAD-like"/>
    <property type="match status" value="1"/>
</dbReference>
<organism evidence="1 2">
    <name type="scientific">Aeoliella mucimassa</name>
    <dbReference type="NCBI Taxonomy" id="2527972"/>
    <lineage>
        <taxon>Bacteria</taxon>
        <taxon>Pseudomonadati</taxon>
        <taxon>Planctomycetota</taxon>
        <taxon>Planctomycetia</taxon>
        <taxon>Pirellulales</taxon>
        <taxon>Lacipirellulaceae</taxon>
        <taxon>Aeoliella</taxon>
    </lineage>
</organism>
<dbReference type="NCBIfam" id="TIGR01509">
    <property type="entry name" value="HAD-SF-IA-v3"/>
    <property type="match status" value="1"/>
</dbReference>
<dbReference type="InterPro" id="IPR006439">
    <property type="entry name" value="HAD-SF_hydro_IA"/>
</dbReference>
<dbReference type="InterPro" id="IPR041492">
    <property type="entry name" value="HAD_2"/>
</dbReference>
<dbReference type="InterPro" id="IPR051806">
    <property type="entry name" value="HAD-like_SPP"/>
</dbReference>
<evidence type="ECO:0000313" key="1">
    <source>
        <dbReference type="EMBL" id="QDU57976.1"/>
    </source>
</evidence>
<dbReference type="PANTHER" id="PTHR43481:SF4">
    <property type="entry name" value="GLYCEROL-1-PHOSPHATE PHOSPHOHYDROLASE 1-RELATED"/>
    <property type="match status" value="1"/>
</dbReference>
<dbReference type="Gene3D" id="3.40.50.1000">
    <property type="entry name" value="HAD superfamily/HAD-like"/>
    <property type="match status" value="1"/>
</dbReference>
<reference evidence="1 2" key="1">
    <citation type="submission" date="2019-02" db="EMBL/GenBank/DDBJ databases">
        <title>Deep-cultivation of Planctomycetes and their phenomic and genomic characterization uncovers novel biology.</title>
        <authorList>
            <person name="Wiegand S."/>
            <person name="Jogler M."/>
            <person name="Boedeker C."/>
            <person name="Pinto D."/>
            <person name="Vollmers J."/>
            <person name="Rivas-Marin E."/>
            <person name="Kohn T."/>
            <person name="Peeters S.H."/>
            <person name="Heuer A."/>
            <person name="Rast P."/>
            <person name="Oberbeckmann S."/>
            <person name="Bunk B."/>
            <person name="Jeske O."/>
            <person name="Meyerdierks A."/>
            <person name="Storesund J.E."/>
            <person name="Kallscheuer N."/>
            <person name="Luecker S."/>
            <person name="Lage O.M."/>
            <person name="Pohl T."/>
            <person name="Merkel B.J."/>
            <person name="Hornburger P."/>
            <person name="Mueller R.-W."/>
            <person name="Bruemmer F."/>
            <person name="Labrenz M."/>
            <person name="Spormann A.M."/>
            <person name="Op den Camp H."/>
            <person name="Overmann J."/>
            <person name="Amann R."/>
            <person name="Jetten M.S.M."/>
            <person name="Mascher T."/>
            <person name="Medema M.H."/>
            <person name="Devos D.P."/>
            <person name="Kaster A.-K."/>
            <person name="Ovreas L."/>
            <person name="Rohde M."/>
            <person name="Galperin M.Y."/>
            <person name="Jogler C."/>
        </authorList>
    </citation>
    <scope>NUCLEOTIDE SEQUENCE [LARGE SCALE GENOMIC DNA]</scope>
    <source>
        <strain evidence="1 2">Pan181</strain>
    </source>
</reference>
<evidence type="ECO:0000313" key="2">
    <source>
        <dbReference type="Proteomes" id="UP000315750"/>
    </source>
</evidence>
<dbReference type="EMBL" id="CP036278">
    <property type="protein sequence ID" value="QDU57976.1"/>
    <property type="molecule type" value="Genomic_DNA"/>
</dbReference>
<dbReference type="SFLD" id="SFLDS00003">
    <property type="entry name" value="Haloacid_Dehalogenase"/>
    <property type="match status" value="1"/>
</dbReference>
<proteinExistence type="predicted"/>
<dbReference type="InterPro" id="IPR023198">
    <property type="entry name" value="PGP-like_dom2"/>
</dbReference>
<dbReference type="RefSeq" id="WP_145249461.1">
    <property type="nucleotide sequence ID" value="NZ_CP036278.1"/>
</dbReference>
<dbReference type="InterPro" id="IPR036412">
    <property type="entry name" value="HAD-like_sf"/>
</dbReference>
<dbReference type="AlphaFoldDB" id="A0A518ATE2"/>
<dbReference type="KEGG" id="amuc:Pan181_42010"/>
<dbReference type="SFLD" id="SFLDG01129">
    <property type="entry name" value="C1.5:_HAD__Beta-PGM__Phosphata"/>
    <property type="match status" value="1"/>
</dbReference>
<dbReference type="Gene3D" id="1.10.150.240">
    <property type="entry name" value="Putative phosphatase, domain 2"/>
    <property type="match status" value="1"/>
</dbReference>
<dbReference type="PANTHER" id="PTHR43481">
    <property type="entry name" value="FRUCTOSE-1-PHOSPHATE PHOSPHATASE"/>
    <property type="match status" value="1"/>
</dbReference>
<gene>
    <name evidence="1" type="primary">yqaB</name>
    <name evidence="1" type="ORF">Pan181_42010</name>
</gene>
<dbReference type="OrthoDB" id="9797743at2"/>
<protein>
    <submittedName>
        <fullName evidence="1">Fructose-1-phosphate phosphatase YqaB</fullName>
        <ecNumber evidence="1">3.1.3.-</ecNumber>
    </submittedName>
</protein>
<sequence length="197" mass="21366">MLPFPSDTEALLFDCDGTLADTMTLHYAAWRETMAAHGVDLPREFIDKHAGVPTDLIVEDINNCWGVTLDPPAISEEKEDRFRLHIELVEPIEEVVATAQSYFGKLPMAVVSGGPVDVVTATLEQISVLDLFPVLVTASDPVPPKPSPEVFLEAARRLGVDPTKCHVFEDGDPGIVAAKAAGMTYTDVRLVVAARDQ</sequence>
<keyword evidence="2" id="KW-1185">Reference proteome</keyword>
<name>A0A518ATE2_9BACT</name>
<dbReference type="GO" id="GO:0050308">
    <property type="term" value="F:sugar-phosphatase activity"/>
    <property type="evidence" value="ECO:0007669"/>
    <property type="project" value="TreeGrafter"/>
</dbReference>
<keyword evidence="1" id="KW-0378">Hydrolase</keyword>
<accession>A0A518ATE2</accession>
<dbReference type="CDD" id="cd07505">
    <property type="entry name" value="HAD_BPGM-like"/>
    <property type="match status" value="1"/>
</dbReference>
<dbReference type="Proteomes" id="UP000315750">
    <property type="component" value="Chromosome"/>
</dbReference>
<dbReference type="InterPro" id="IPR023214">
    <property type="entry name" value="HAD_sf"/>
</dbReference>